<protein>
    <submittedName>
        <fullName evidence="1">Vesicular glutamate transporter</fullName>
    </submittedName>
</protein>
<comment type="caution">
    <text evidence="1">The sequence shown here is derived from an EMBL/GenBank/DDBJ whole genome shotgun (WGS) entry which is preliminary data.</text>
</comment>
<keyword evidence="2" id="KW-1185">Reference proteome</keyword>
<sequence>MPFGSFNNLKDRVLQPSKDAAQMAKDSVHRPWDVQQQTVPGLIDFWCDSNESIHAFDASSPQYYPVSVYTSMALQVEATHGLPGQMIKPFLDLA</sequence>
<dbReference type="EMBL" id="BMAT01011263">
    <property type="protein sequence ID" value="GFR69313.1"/>
    <property type="molecule type" value="Genomic_DNA"/>
</dbReference>
<organism evidence="1 2">
    <name type="scientific">Elysia marginata</name>
    <dbReference type="NCBI Taxonomy" id="1093978"/>
    <lineage>
        <taxon>Eukaryota</taxon>
        <taxon>Metazoa</taxon>
        <taxon>Spiralia</taxon>
        <taxon>Lophotrochozoa</taxon>
        <taxon>Mollusca</taxon>
        <taxon>Gastropoda</taxon>
        <taxon>Heterobranchia</taxon>
        <taxon>Euthyneura</taxon>
        <taxon>Panpulmonata</taxon>
        <taxon>Sacoglossa</taxon>
        <taxon>Placobranchoidea</taxon>
        <taxon>Plakobranchidae</taxon>
        <taxon>Elysia</taxon>
    </lineage>
</organism>
<reference evidence="1 2" key="1">
    <citation type="journal article" date="2021" name="Elife">
        <title>Chloroplast acquisition without the gene transfer in kleptoplastic sea slugs, Plakobranchus ocellatus.</title>
        <authorList>
            <person name="Maeda T."/>
            <person name="Takahashi S."/>
            <person name="Yoshida T."/>
            <person name="Shimamura S."/>
            <person name="Takaki Y."/>
            <person name="Nagai Y."/>
            <person name="Toyoda A."/>
            <person name="Suzuki Y."/>
            <person name="Arimoto A."/>
            <person name="Ishii H."/>
            <person name="Satoh N."/>
            <person name="Nishiyama T."/>
            <person name="Hasebe M."/>
            <person name="Maruyama T."/>
            <person name="Minagawa J."/>
            <person name="Obokata J."/>
            <person name="Shigenobu S."/>
        </authorList>
    </citation>
    <scope>NUCLEOTIDE SEQUENCE [LARGE SCALE GENOMIC DNA]</scope>
</reference>
<proteinExistence type="predicted"/>
<evidence type="ECO:0000313" key="1">
    <source>
        <dbReference type="EMBL" id="GFR69313.1"/>
    </source>
</evidence>
<gene>
    <name evidence="1" type="ORF">ElyMa_005628000</name>
</gene>
<evidence type="ECO:0000313" key="2">
    <source>
        <dbReference type="Proteomes" id="UP000762676"/>
    </source>
</evidence>
<dbReference type="Proteomes" id="UP000762676">
    <property type="component" value="Unassembled WGS sequence"/>
</dbReference>
<dbReference type="AlphaFoldDB" id="A0AAV4F7I3"/>
<accession>A0AAV4F7I3</accession>
<name>A0AAV4F7I3_9GAST</name>